<keyword evidence="1" id="KW-0812">Transmembrane</keyword>
<feature type="domain" description="Antitoxin SocA-like Panacea" evidence="2">
    <location>
        <begin position="90"/>
        <end position="197"/>
    </location>
</feature>
<name>S0F827_9BACT</name>
<proteinExistence type="predicted"/>
<dbReference type="eggNOG" id="COG3600">
    <property type="taxonomic scope" value="Bacteria"/>
</dbReference>
<accession>S0F827</accession>
<organism evidence="3 4">
    <name type="scientific">Phocaeicola coprophilus DSM 18228 = JCM 13818</name>
    <dbReference type="NCBI Taxonomy" id="547042"/>
    <lineage>
        <taxon>Bacteria</taxon>
        <taxon>Pseudomonadati</taxon>
        <taxon>Bacteroidota</taxon>
        <taxon>Bacteroidia</taxon>
        <taxon>Bacteroidales</taxon>
        <taxon>Bacteroidaceae</taxon>
        <taxon>Phocaeicola</taxon>
    </lineage>
</organism>
<dbReference type="EMBL" id="ACBW01000101">
    <property type="protein sequence ID" value="EEF75922.1"/>
    <property type="molecule type" value="Genomic_DNA"/>
</dbReference>
<protein>
    <recommendedName>
        <fullName evidence="2">Antitoxin SocA-like Panacea domain-containing protein</fullName>
    </recommendedName>
</protein>
<evidence type="ECO:0000259" key="2">
    <source>
        <dbReference type="Pfam" id="PF13274"/>
    </source>
</evidence>
<reference evidence="3 4" key="1">
    <citation type="submission" date="2008-12" db="EMBL/GenBank/DDBJ databases">
        <authorList>
            <person name="Fulton L."/>
            <person name="Clifton S."/>
            <person name="Fulton B."/>
            <person name="Xu J."/>
            <person name="Minx P."/>
            <person name="Pepin K.H."/>
            <person name="Johnson M."/>
            <person name="Bhonagiri V."/>
            <person name="Nash W.E."/>
            <person name="Mardis E.R."/>
            <person name="Wilson R.K."/>
        </authorList>
    </citation>
    <scope>NUCLEOTIDE SEQUENCE [LARGE SCALE GENOMIC DNA]</scope>
    <source>
        <strain evidence="3 4">DSM 18228</strain>
    </source>
</reference>
<sequence length="255" mass="29205">MNYGYLKTDFFINYLVCFYLKLFYCLFDYMCPRTFVQLIACSLGRFQAKGYLCSQNTLIMCKFSESTKQKLGNAIIYIARHTSGLSKTKLLKLLYLMEERMALKYHVPFIGIPFEVWQAGPVAKDVFVDLSDGPYLLKSFVKTDFKDGGTFIEAVADFDDSEFSECEIEMMDEILAKYGNMTASDLVAETHKEGTLWYRVAARTGLLEAFNKHECNNSDRQIDFAEAMTDCAAEDYRESLNIRQTANLLNAESHV</sequence>
<dbReference type="AlphaFoldDB" id="S0F827"/>
<keyword evidence="4" id="KW-1185">Reference proteome</keyword>
<comment type="caution">
    <text evidence="3">The sequence shown here is derived from an EMBL/GenBank/DDBJ whole genome shotgun (WGS) entry which is preliminary data.</text>
</comment>
<keyword evidence="1" id="KW-0472">Membrane</keyword>
<feature type="transmembrane region" description="Helical" evidence="1">
    <location>
        <begin position="12"/>
        <end position="30"/>
    </location>
</feature>
<dbReference type="Pfam" id="PF13274">
    <property type="entry name" value="SocA_Panacea"/>
    <property type="match status" value="1"/>
</dbReference>
<dbReference type="InterPro" id="IPR025272">
    <property type="entry name" value="SocA_Panacea"/>
</dbReference>
<dbReference type="HOGENOM" id="CLU_095220_0_0_10"/>
<evidence type="ECO:0000313" key="3">
    <source>
        <dbReference type="EMBL" id="EEF75922.1"/>
    </source>
</evidence>
<dbReference type="STRING" id="547042.BACCOPRO_01416"/>
<dbReference type="Proteomes" id="UP000014073">
    <property type="component" value="Unassembled WGS sequence"/>
</dbReference>
<gene>
    <name evidence="3" type="ORF">BACCOPRO_01416</name>
</gene>
<evidence type="ECO:0000256" key="1">
    <source>
        <dbReference type="SAM" id="Phobius"/>
    </source>
</evidence>
<evidence type="ECO:0000313" key="4">
    <source>
        <dbReference type="Proteomes" id="UP000014073"/>
    </source>
</evidence>
<keyword evidence="1" id="KW-1133">Transmembrane helix</keyword>